<dbReference type="InterPro" id="IPR041490">
    <property type="entry name" value="KstR2_TetR_C"/>
</dbReference>
<dbReference type="FunFam" id="1.10.10.60:FF:000141">
    <property type="entry name" value="TetR family transcriptional regulator"/>
    <property type="match status" value="1"/>
</dbReference>
<dbReference type="GO" id="GO:0003677">
    <property type="term" value="F:DNA binding"/>
    <property type="evidence" value="ECO:0007669"/>
    <property type="project" value="UniProtKB-UniRule"/>
</dbReference>
<gene>
    <name evidence="6" type="ORF">527</name>
</gene>
<dbReference type="STRING" id="690567.527"/>
<evidence type="ECO:0000259" key="5">
    <source>
        <dbReference type="PROSITE" id="PS50977"/>
    </source>
</evidence>
<dbReference type="EMBL" id="CGIH01000005">
    <property type="protein sequence ID" value="CFX11993.1"/>
    <property type="molecule type" value="Genomic_DNA"/>
</dbReference>
<dbReference type="Pfam" id="PF17932">
    <property type="entry name" value="TetR_C_24"/>
    <property type="match status" value="1"/>
</dbReference>
<accession>A0A0E4C7U6</accession>
<dbReference type="InterPro" id="IPR036271">
    <property type="entry name" value="Tet_transcr_reg_TetR-rel_C_sf"/>
</dbReference>
<protein>
    <submittedName>
        <fullName evidence="6">Tetracycline transcriptional regulator, TetR-related, C-terminal</fullName>
    </submittedName>
</protein>
<evidence type="ECO:0000313" key="7">
    <source>
        <dbReference type="Proteomes" id="UP000045545"/>
    </source>
</evidence>
<evidence type="ECO:0000256" key="3">
    <source>
        <dbReference type="ARBA" id="ARBA00023163"/>
    </source>
</evidence>
<organism evidence="6 7">
    <name type="scientific">Syntrophomonas zehnderi OL-4</name>
    <dbReference type="NCBI Taxonomy" id="690567"/>
    <lineage>
        <taxon>Bacteria</taxon>
        <taxon>Bacillati</taxon>
        <taxon>Bacillota</taxon>
        <taxon>Clostridia</taxon>
        <taxon>Eubacteriales</taxon>
        <taxon>Syntrophomonadaceae</taxon>
        <taxon>Syntrophomonas</taxon>
    </lineage>
</organism>
<dbReference type="GO" id="GO:0045892">
    <property type="term" value="P:negative regulation of DNA-templated transcription"/>
    <property type="evidence" value="ECO:0007669"/>
    <property type="project" value="UniProtKB-ARBA"/>
</dbReference>
<dbReference type="AlphaFoldDB" id="A0A0E4C7U6"/>
<dbReference type="OrthoDB" id="9780824at2"/>
<dbReference type="PANTHER" id="PTHR43479:SF11">
    <property type="entry name" value="ACREF_ENVCD OPERON REPRESSOR-RELATED"/>
    <property type="match status" value="1"/>
</dbReference>
<evidence type="ECO:0000256" key="2">
    <source>
        <dbReference type="ARBA" id="ARBA00023125"/>
    </source>
</evidence>
<dbReference type="PROSITE" id="PS50977">
    <property type="entry name" value="HTH_TETR_2"/>
    <property type="match status" value="1"/>
</dbReference>
<evidence type="ECO:0000256" key="4">
    <source>
        <dbReference type="PROSITE-ProRule" id="PRU00335"/>
    </source>
</evidence>
<proteinExistence type="predicted"/>
<evidence type="ECO:0000313" key="6">
    <source>
        <dbReference type="EMBL" id="CFX11993.1"/>
    </source>
</evidence>
<dbReference type="Pfam" id="PF00440">
    <property type="entry name" value="TetR_N"/>
    <property type="match status" value="1"/>
</dbReference>
<reference evidence="6 7" key="1">
    <citation type="submission" date="2015-03" db="EMBL/GenBank/DDBJ databases">
        <authorList>
            <person name="Murphy D."/>
        </authorList>
    </citation>
    <scope>NUCLEOTIDE SEQUENCE [LARGE SCALE GENOMIC DNA]</scope>
    <source>
        <strain evidence="6 7">OL-4</strain>
    </source>
</reference>
<evidence type="ECO:0000256" key="1">
    <source>
        <dbReference type="ARBA" id="ARBA00023015"/>
    </source>
</evidence>
<keyword evidence="1" id="KW-0805">Transcription regulation</keyword>
<dbReference type="RefSeq" id="WP_052729551.1">
    <property type="nucleotide sequence ID" value="NZ_CGIH01000005.1"/>
</dbReference>
<dbReference type="PRINTS" id="PR00455">
    <property type="entry name" value="HTHTETR"/>
</dbReference>
<dbReference type="Gene3D" id="1.10.357.10">
    <property type="entry name" value="Tetracycline Repressor, domain 2"/>
    <property type="match status" value="1"/>
</dbReference>
<dbReference type="InterPro" id="IPR009057">
    <property type="entry name" value="Homeodomain-like_sf"/>
</dbReference>
<dbReference type="PANTHER" id="PTHR43479">
    <property type="entry name" value="ACREF/ENVCD OPERON REPRESSOR-RELATED"/>
    <property type="match status" value="1"/>
</dbReference>
<dbReference type="InterPro" id="IPR050624">
    <property type="entry name" value="HTH-type_Tx_Regulator"/>
</dbReference>
<sequence>MVTKRDMILEAGIKVFSQKGYHHAKMEDIAVAAGIGKGTIYEYFSSKLQLFQEIMEAGLRQYQESVSTEKISQMGIAERIQKITAGHFYFCQNYKELSRILFWDTDIIDDELKDWFYNKRKEKEGVLEDLIRESIRSGELREVDAKLVTLMIGGILGQIWMPIVLEGWEAEAESTAWQITDLIMNGIVPST</sequence>
<dbReference type="SUPFAM" id="SSF46689">
    <property type="entry name" value="Homeodomain-like"/>
    <property type="match status" value="1"/>
</dbReference>
<feature type="DNA-binding region" description="H-T-H motif" evidence="4">
    <location>
        <begin position="25"/>
        <end position="44"/>
    </location>
</feature>
<dbReference type="Gene3D" id="1.10.10.60">
    <property type="entry name" value="Homeodomain-like"/>
    <property type="match status" value="1"/>
</dbReference>
<keyword evidence="3" id="KW-0804">Transcription</keyword>
<dbReference type="InterPro" id="IPR001647">
    <property type="entry name" value="HTH_TetR"/>
</dbReference>
<keyword evidence="2 4" id="KW-0238">DNA-binding</keyword>
<dbReference type="Proteomes" id="UP000045545">
    <property type="component" value="Unassembled WGS sequence"/>
</dbReference>
<keyword evidence="7" id="KW-1185">Reference proteome</keyword>
<dbReference type="SUPFAM" id="SSF48498">
    <property type="entry name" value="Tetracyclin repressor-like, C-terminal domain"/>
    <property type="match status" value="1"/>
</dbReference>
<name>A0A0E4C7U6_9FIRM</name>
<feature type="domain" description="HTH tetR-type" evidence="5">
    <location>
        <begin position="2"/>
        <end position="62"/>
    </location>
</feature>